<dbReference type="RefSeq" id="WP_005858923.1">
    <property type="nucleotide sequence ID" value="NZ_AAYA01000006.1"/>
</dbReference>
<keyword evidence="2" id="KW-1185">Reference proteome</keyword>
<gene>
    <name evidence="1" type="ORF">SSE37_11224</name>
</gene>
<evidence type="ECO:0000313" key="1">
    <source>
        <dbReference type="EMBL" id="EBA08111.1"/>
    </source>
</evidence>
<dbReference type="Proteomes" id="UP000005713">
    <property type="component" value="Unassembled WGS sequence"/>
</dbReference>
<protein>
    <submittedName>
        <fullName evidence="1">Uncharacterized protein</fullName>
    </submittedName>
</protein>
<organism evidence="1 2">
    <name type="scientific">Sagittula stellata (strain ATCC 700073 / DSM 11524 / E-37)</name>
    <dbReference type="NCBI Taxonomy" id="388399"/>
    <lineage>
        <taxon>Bacteria</taxon>
        <taxon>Pseudomonadati</taxon>
        <taxon>Pseudomonadota</taxon>
        <taxon>Alphaproteobacteria</taxon>
        <taxon>Rhodobacterales</taxon>
        <taxon>Roseobacteraceae</taxon>
        <taxon>Sagittula</taxon>
    </lineage>
</organism>
<dbReference type="OrthoDB" id="7871085at2"/>
<reference evidence="1 2" key="1">
    <citation type="submission" date="2006-06" db="EMBL/GenBank/DDBJ databases">
        <authorList>
            <person name="Moran M.A."/>
            <person name="Ferriera S."/>
            <person name="Johnson J."/>
            <person name="Kravitz S."/>
            <person name="Beeson K."/>
            <person name="Sutton G."/>
            <person name="Rogers Y.-H."/>
            <person name="Friedman R."/>
            <person name="Frazier M."/>
            <person name="Venter J.C."/>
        </authorList>
    </citation>
    <scope>NUCLEOTIDE SEQUENCE [LARGE SCALE GENOMIC DNA]</scope>
    <source>
        <strain evidence="1 2">E-37</strain>
    </source>
</reference>
<evidence type="ECO:0000313" key="2">
    <source>
        <dbReference type="Proteomes" id="UP000005713"/>
    </source>
</evidence>
<proteinExistence type="predicted"/>
<dbReference type="eggNOG" id="ENOG502ZPS0">
    <property type="taxonomic scope" value="Bacteria"/>
</dbReference>
<sequence length="92" mass="10574">MTEDPRAYNSPEELAELLRAMAARMHYLNRVALGESRFAWWYAELLRSAAQMAVLLKDKETQQRFGDGWQEGSGEDPRAAFLALLDKELSKR</sequence>
<dbReference type="EMBL" id="AAYA01000006">
    <property type="protein sequence ID" value="EBA08111.1"/>
    <property type="molecule type" value="Genomic_DNA"/>
</dbReference>
<name>A3K3J7_SAGS3</name>
<dbReference type="AlphaFoldDB" id="A3K3J7"/>
<comment type="caution">
    <text evidence="1">The sequence shown here is derived from an EMBL/GenBank/DDBJ whole genome shotgun (WGS) entry which is preliminary data.</text>
</comment>
<accession>A3K3J7</accession>